<dbReference type="EMBL" id="UZAD01000187">
    <property type="protein sequence ID" value="VDN83040.1"/>
    <property type="molecule type" value="Genomic_DNA"/>
</dbReference>
<evidence type="ECO:0000313" key="1">
    <source>
        <dbReference type="EMBL" id="VDN83040.1"/>
    </source>
</evidence>
<dbReference type="WBParaSite" id="BPAG_0000187301-mRNA-1">
    <property type="protein sequence ID" value="BPAG_0000187301-mRNA-1"/>
    <property type="gene ID" value="BPAG_0000187301"/>
</dbReference>
<reference evidence="1 2" key="2">
    <citation type="submission" date="2018-11" db="EMBL/GenBank/DDBJ databases">
        <authorList>
            <consortium name="Pathogen Informatics"/>
        </authorList>
    </citation>
    <scope>NUCLEOTIDE SEQUENCE [LARGE SCALE GENOMIC DNA]</scope>
</reference>
<dbReference type="AlphaFoldDB" id="A0A0N4T149"/>
<gene>
    <name evidence="1" type="ORF">BPAG_LOCUS1854</name>
</gene>
<name>A0A0N4T149_BRUPA</name>
<dbReference type="Proteomes" id="UP000278627">
    <property type="component" value="Unassembled WGS sequence"/>
</dbReference>
<organism evidence="3">
    <name type="scientific">Brugia pahangi</name>
    <name type="common">Filarial nematode worm</name>
    <dbReference type="NCBI Taxonomy" id="6280"/>
    <lineage>
        <taxon>Eukaryota</taxon>
        <taxon>Metazoa</taxon>
        <taxon>Ecdysozoa</taxon>
        <taxon>Nematoda</taxon>
        <taxon>Chromadorea</taxon>
        <taxon>Rhabditida</taxon>
        <taxon>Spirurina</taxon>
        <taxon>Spiruromorpha</taxon>
        <taxon>Filarioidea</taxon>
        <taxon>Onchocercidae</taxon>
        <taxon>Brugia</taxon>
    </lineage>
</organism>
<evidence type="ECO:0000313" key="3">
    <source>
        <dbReference type="WBParaSite" id="BPAG_0000187301-mRNA-1"/>
    </source>
</evidence>
<accession>A0A0N4T149</accession>
<protein>
    <submittedName>
        <fullName evidence="3">LRRNT_2 domain-containing protein</fullName>
    </submittedName>
</protein>
<sequence length="102" mass="11537">MIISQSSRCCVLARCCLDATELRVWSGFPGGLLKWMNGNTIKLGVLCNLHDWKGAKCCREWATPNIHSYGLNLRMLRLNDMIAKKLNTKEGNRPRPFGLKAM</sequence>
<evidence type="ECO:0000313" key="2">
    <source>
        <dbReference type="Proteomes" id="UP000278627"/>
    </source>
</evidence>
<proteinExistence type="predicted"/>
<reference evidence="3" key="1">
    <citation type="submission" date="2017-02" db="UniProtKB">
        <authorList>
            <consortium name="WormBaseParasite"/>
        </authorList>
    </citation>
    <scope>IDENTIFICATION</scope>
</reference>
<keyword evidence="2" id="KW-1185">Reference proteome</keyword>